<feature type="transmembrane region" description="Helical" evidence="7">
    <location>
        <begin position="209"/>
        <end position="232"/>
    </location>
</feature>
<evidence type="ECO:0000313" key="9">
    <source>
        <dbReference type="Proteomes" id="UP000536442"/>
    </source>
</evidence>
<feature type="transmembrane region" description="Helical" evidence="7">
    <location>
        <begin position="151"/>
        <end position="172"/>
    </location>
</feature>
<proteinExistence type="inferred from homology"/>
<comment type="similarity">
    <text evidence="2 7">Belongs to the BI1 family.</text>
</comment>
<dbReference type="PANTHER" id="PTHR23291:SF115">
    <property type="entry name" value="MODULATOR OF FTSH PROTEASE YCCA"/>
    <property type="match status" value="1"/>
</dbReference>
<protein>
    <submittedName>
        <fullName evidence="8">Bax inhibitor-1/YccA family protein</fullName>
    </submittedName>
</protein>
<name>A0A851HX02_9GAMM</name>
<dbReference type="CDD" id="cd10433">
    <property type="entry name" value="YccA_like"/>
    <property type="match status" value="1"/>
</dbReference>
<evidence type="ECO:0000256" key="1">
    <source>
        <dbReference type="ARBA" id="ARBA00004651"/>
    </source>
</evidence>
<dbReference type="EMBL" id="JABEVQ010000002">
    <property type="protein sequence ID" value="NWN90521.1"/>
    <property type="molecule type" value="Genomic_DNA"/>
</dbReference>
<dbReference type="InterPro" id="IPR006214">
    <property type="entry name" value="Bax_inhibitor_1-related"/>
</dbReference>
<accession>A0A851HX02</accession>
<feature type="transmembrane region" description="Helical" evidence="7">
    <location>
        <begin position="37"/>
        <end position="57"/>
    </location>
</feature>
<dbReference type="Proteomes" id="UP000536442">
    <property type="component" value="Unassembled WGS sequence"/>
</dbReference>
<feature type="transmembrane region" description="Helical" evidence="7">
    <location>
        <begin position="119"/>
        <end position="139"/>
    </location>
</feature>
<feature type="transmembrane region" description="Helical" evidence="7">
    <location>
        <begin position="91"/>
        <end position="113"/>
    </location>
</feature>
<evidence type="ECO:0000256" key="6">
    <source>
        <dbReference type="ARBA" id="ARBA00023136"/>
    </source>
</evidence>
<comment type="caution">
    <text evidence="8">The sequence shown here is derived from an EMBL/GenBank/DDBJ whole genome shotgun (WGS) entry which is preliminary data.</text>
</comment>
<feature type="transmembrane region" description="Helical" evidence="7">
    <location>
        <begin position="178"/>
        <end position="197"/>
    </location>
</feature>
<keyword evidence="3" id="KW-1003">Cell membrane</keyword>
<gene>
    <name evidence="8" type="ORF">HLV39_03270</name>
</gene>
<evidence type="ECO:0000256" key="5">
    <source>
        <dbReference type="ARBA" id="ARBA00022989"/>
    </source>
</evidence>
<dbReference type="Pfam" id="PF01027">
    <property type="entry name" value="Bax1-I"/>
    <property type="match status" value="1"/>
</dbReference>
<dbReference type="AlphaFoldDB" id="A0A851HX02"/>
<comment type="subcellular location">
    <subcellularLocation>
        <location evidence="1">Cell membrane</location>
        <topology evidence="1">Multi-pass membrane protein</topology>
    </subcellularLocation>
</comment>
<sequence>MQNRQYNAQQNHNGMIARGSATAPISGSATKVLRNTYTLLAMTLMFSAVMAAVSMSIGLSQGASLVCSLGALALVWLVLPRTANSSAGIAVVFAFTGLLGLSLGPILLYYLQFSNGGQIVTQALGGTALVFFALSGYVLTTKKDFSFMRGMLVAGLVVVLVAALGSIVAAMFGVETTAFSLAISAAIVFLMSGFILYDTSRIVNGGETNYILATTGLYLNIYNLFVSLLHIIGAFSGND</sequence>
<dbReference type="GO" id="GO:0005886">
    <property type="term" value="C:plasma membrane"/>
    <property type="evidence" value="ECO:0007669"/>
    <property type="project" value="UniProtKB-SubCell"/>
</dbReference>
<evidence type="ECO:0000313" key="8">
    <source>
        <dbReference type="EMBL" id="NWN90521.1"/>
    </source>
</evidence>
<evidence type="ECO:0000256" key="2">
    <source>
        <dbReference type="ARBA" id="ARBA00010350"/>
    </source>
</evidence>
<dbReference type="PANTHER" id="PTHR23291">
    <property type="entry name" value="BAX INHIBITOR-RELATED"/>
    <property type="match status" value="1"/>
</dbReference>
<evidence type="ECO:0000256" key="7">
    <source>
        <dbReference type="RuleBase" id="RU004379"/>
    </source>
</evidence>
<evidence type="ECO:0000256" key="3">
    <source>
        <dbReference type="ARBA" id="ARBA00022475"/>
    </source>
</evidence>
<keyword evidence="5 7" id="KW-1133">Transmembrane helix</keyword>
<organism evidence="8 9">
    <name type="scientific">Marinobacter adhaerens</name>
    <dbReference type="NCBI Taxonomy" id="1033846"/>
    <lineage>
        <taxon>Bacteria</taxon>
        <taxon>Pseudomonadati</taxon>
        <taxon>Pseudomonadota</taxon>
        <taxon>Gammaproteobacteria</taxon>
        <taxon>Pseudomonadales</taxon>
        <taxon>Marinobacteraceae</taxon>
        <taxon>Marinobacter</taxon>
    </lineage>
</organism>
<feature type="transmembrane region" description="Helical" evidence="7">
    <location>
        <begin position="63"/>
        <end position="79"/>
    </location>
</feature>
<keyword evidence="6 7" id="KW-0472">Membrane</keyword>
<evidence type="ECO:0000256" key="4">
    <source>
        <dbReference type="ARBA" id="ARBA00022692"/>
    </source>
</evidence>
<reference evidence="8 9" key="1">
    <citation type="submission" date="2020-03" db="EMBL/GenBank/DDBJ databases">
        <title>Metagenomic, metatranscriptomic, and metabolomic analyses revealed the key microbes and metabolic features during the fermentation of ganjang, Korean traditional soy sauce.</title>
        <authorList>
            <person name="Chun B.H."/>
            <person name="Jeon C.O."/>
        </authorList>
    </citation>
    <scope>NUCLEOTIDE SEQUENCE [LARGE SCALE GENOMIC DNA]</scope>
    <source>
        <strain evidence="8 9">KG14</strain>
    </source>
</reference>
<keyword evidence="9" id="KW-1185">Reference proteome</keyword>
<keyword evidence="4 7" id="KW-0812">Transmembrane</keyword>